<dbReference type="Gene3D" id="3.90.1070.10">
    <property type="match status" value="1"/>
</dbReference>
<dbReference type="Gene3D" id="3.40.50.1000">
    <property type="entry name" value="HAD superfamily/HAD-like"/>
    <property type="match status" value="1"/>
</dbReference>
<keyword evidence="3" id="KW-0328">Glycosyltransferase</keyword>
<dbReference type="GO" id="GO:0051473">
    <property type="term" value="P:glucosylglycerol biosynthetic process"/>
    <property type="evidence" value="ECO:0007669"/>
    <property type="project" value="InterPro"/>
</dbReference>
<proteinExistence type="inferred from homology"/>
<dbReference type="InterPro" id="IPR023214">
    <property type="entry name" value="HAD_sf"/>
</dbReference>
<gene>
    <name evidence="3" type="primary">ggpS</name>
    <name evidence="3" type="ORF">JZL65_00980</name>
</gene>
<comment type="similarity">
    <text evidence="1">Belongs to the glycosyltransferase 20 family.</text>
</comment>
<evidence type="ECO:0000313" key="3">
    <source>
        <dbReference type="EMBL" id="QWY77691.1"/>
    </source>
</evidence>
<organism evidence="3 4">
    <name type="scientific">Ferrovum myxofaciens</name>
    <dbReference type="NCBI Taxonomy" id="416213"/>
    <lineage>
        <taxon>Bacteria</taxon>
        <taxon>Pseudomonadati</taxon>
        <taxon>Pseudomonadota</taxon>
        <taxon>Betaproteobacteria</taxon>
        <taxon>Ferrovales</taxon>
        <taxon>Ferrovaceae</taxon>
        <taxon>Ferrovum</taxon>
    </lineage>
</organism>
<dbReference type="SUPFAM" id="SSF53756">
    <property type="entry name" value="UDP-Glycosyltransferase/glycogen phosphorylase"/>
    <property type="match status" value="1"/>
</dbReference>
<dbReference type="SFLD" id="SFLDG01140">
    <property type="entry name" value="C2.B:_Phosphomannomutase_and_P"/>
    <property type="match status" value="1"/>
</dbReference>
<dbReference type="EC" id="2.4.1.213" evidence="3"/>
<dbReference type="Gene3D" id="3.40.50.2000">
    <property type="entry name" value="Glycogen Phosphorylase B"/>
    <property type="match status" value="2"/>
</dbReference>
<dbReference type="PANTHER" id="PTHR10788">
    <property type="entry name" value="TREHALOSE-6-PHOSPHATE SYNTHASE"/>
    <property type="match status" value="1"/>
</dbReference>
<dbReference type="CDD" id="cd03788">
    <property type="entry name" value="GT20_TPS"/>
    <property type="match status" value="1"/>
</dbReference>
<name>A0A9E6SY83_9PROT</name>
<dbReference type="InterPro" id="IPR012764">
    <property type="entry name" value="Gluc_glyc_Psyn"/>
</dbReference>
<feature type="domain" description="Sucrose phosphatase-like" evidence="2">
    <location>
        <begin position="16"/>
        <end position="247"/>
    </location>
</feature>
<dbReference type="GO" id="GO:0005992">
    <property type="term" value="P:trehalose biosynthetic process"/>
    <property type="evidence" value="ECO:0007669"/>
    <property type="project" value="InterPro"/>
</dbReference>
<dbReference type="Proteomes" id="UP000683551">
    <property type="component" value="Chromosome"/>
</dbReference>
<dbReference type="PANTHER" id="PTHR10788:SF106">
    <property type="entry name" value="BCDNA.GH08860"/>
    <property type="match status" value="1"/>
</dbReference>
<keyword evidence="3" id="KW-0808">Transferase</keyword>
<dbReference type="SFLD" id="SFLDG01141">
    <property type="entry name" value="C2.B.1:_Sucrose_Phosphatase_Li"/>
    <property type="match status" value="1"/>
</dbReference>
<dbReference type="Pfam" id="PF00982">
    <property type="entry name" value="Glyco_transf_20"/>
    <property type="match status" value="1"/>
</dbReference>
<dbReference type="Pfam" id="PF05116">
    <property type="entry name" value="S6PP"/>
    <property type="match status" value="1"/>
</dbReference>
<reference evidence="3" key="1">
    <citation type="submission" date="2021-02" db="EMBL/GenBank/DDBJ databases">
        <title>Comparative genomics of Ferrovum myxofaciens strains, predominant extremophile bacteria forming large biofilm stalactites in acid mine ecosystems.</title>
        <authorList>
            <person name="Burkartova K."/>
            <person name="Ridl J."/>
            <person name="Pajer P."/>
            <person name="Falteisek L."/>
        </authorList>
    </citation>
    <scope>NUCLEOTIDE SEQUENCE</scope>
    <source>
        <strain evidence="3">MI1III</strain>
    </source>
</reference>
<evidence type="ECO:0000259" key="2">
    <source>
        <dbReference type="Pfam" id="PF05116"/>
    </source>
</evidence>
<dbReference type="InterPro" id="IPR036412">
    <property type="entry name" value="HAD-like_sf"/>
</dbReference>
<dbReference type="GO" id="GO:0003825">
    <property type="term" value="F:alpha,alpha-trehalose-phosphate synthase (UDP-forming) activity"/>
    <property type="evidence" value="ECO:0007669"/>
    <property type="project" value="TreeGrafter"/>
</dbReference>
<dbReference type="RefSeq" id="WP_273145004.1">
    <property type="nucleotide sequence ID" value="NZ_CP053675.1"/>
</dbReference>
<evidence type="ECO:0000313" key="4">
    <source>
        <dbReference type="Proteomes" id="UP000683551"/>
    </source>
</evidence>
<dbReference type="SFLD" id="SFLDS00003">
    <property type="entry name" value="Haloacid_Dehalogenase"/>
    <property type="match status" value="1"/>
</dbReference>
<dbReference type="GO" id="GO:0033828">
    <property type="term" value="F:glucosylglycerol-phosphate synthase activity"/>
    <property type="evidence" value="ECO:0007669"/>
    <property type="project" value="UniProtKB-EC"/>
</dbReference>
<dbReference type="EMBL" id="CP071137">
    <property type="protein sequence ID" value="QWY77691.1"/>
    <property type="molecule type" value="Genomic_DNA"/>
</dbReference>
<dbReference type="InterPro" id="IPR001830">
    <property type="entry name" value="Glyco_trans_20"/>
</dbReference>
<dbReference type="InterPro" id="IPR006380">
    <property type="entry name" value="SPP-like_dom"/>
</dbReference>
<dbReference type="AlphaFoldDB" id="A0A9E6SY83"/>
<accession>A0A9E6SY83</accession>
<sequence length="751" mass="83607">MKVETHFPKLNPTEFLVLATDLDGTLLAGPLPARRHLRELFRGNMPGSKLIFVTGRGLESVLPVLNDPTVPRPDYIIADVGATVVYGDSLLPVMPLQQEIAAAWPGTQKVLEALAPFTYLEQQTVPQERRCSFFVQEGRIDDELRRTVNELGCELLFSAQRYLDVLPKDIGKGSTLRRLCEQLEFDFETILAAGDSLNDLSMFTTGFHGVVVGNAEPALVEAVRQLEHIHLAVGDGCAGILEGLTHHQLLSGEKPAIADYLGEADLVMVYHRLPFDETSEGKRQRPKSPNGIIPTLLNFFSSGITGSWVAWSQQLTREPDGFDARVAVDKKRYPNLRAARIPLTTNDIDLFYKKFSKEAFWPIIFSFSDKAIFQHTHWEHYLEINEIFAKKTAAEASKGGLVWVHDYNLWMVPAFLRMLRPDLKIAFFHHTAFPSSDVFNIIPWHREIIGSLLQCDYIGFHIPRYVENFVDAVRSYAPTEILDTTPCAPRFLTYGCALGVDSATSGIKVAGRNIRLGAHPVGIDCDQIDHILQKASVRRKIKSIRTELAGRSAILSLERLDYVKGSLEKLLAFEALLDKHPELAAKVVLLNFVTPAAQGMEVYQSLRVEVDQLVGRINGRFSTLDWTPVRYFYRSLPYEEVVAYYAVADVAWITPLRDGLNLVAKEYVATQGSVGGNGALVLSEFAGAAVELHGALLTNPYDATSMVQTLHSALTLAADDRAYRMSRLVSIVRTNDVRAWGETFLNAVNAG</sequence>
<protein>
    <submittedName>
        <fullName evidence="3">Glucosylglycerol-phosphate synthase</fullName>
        <ecNumber evidence="3">2.4.1.213</ecNumber>
    </submittedName>
</protein>
<dbReference type="NCBIfam" id="TIGR02398">
    <property type="entry name" value="gluc_glyc_Psyn"/>
    <property type="match status" value="1"/>
</dbReference>
<evidence type="ECO:0000256" key="1">
    <source>
        <dbReference type="ARBA" id="ARBA00008799"/>
    </source>
</evidence>
<dbReference type="PROSITE" id="PS01228">
    <property type="entry name" value="COF_1"/>
    <property type="match status" value="1"/>
</dbReference>
<dbReference type="SUPFAM" id="SSF56784">
    <property type="entry name" value="HAD-like"/>
    <property type="match status" value="1"/>
</dbReference>